<name>A0A2N4UW31_9GAMM</name>
<dbReference type="EMBL" id="NPIB01000002">
    <property type="protein sequence ID" value="PLC59234.1"/>
    <property type="molecule type" value="Genomic_DNA"/>
</dbReference>
<accession>A0A2N4UW31</accession>
<keyword evidence="2" id="KW-1185">Reference proteome</keyword>
<organism evidence="1 2">
    <name type="scientific">Photobacterium carnosum</name>
    <dbReference type="NCBI Taxonomy" id="2023717"/>
    <lineage>
        <taxon>Bacteria</taxon>
        <taxon>Pseudomonadati</taxon>
        <taxon>Pseudomonadota</taxon>
        <taxon>Gammaproteobacteria</taxon>
        <taxon>Vibrionales</taxon>
        <taxon>Vibrionaceae</taxon>
        <taxon>Photobacterium</taxon>
    </lineage>
</organism>
<comment type="caution">
    <text evidence="1">The sequence shown here is derived from an EMBL/GenBank/DDBJ whole genome shotgun (WGS) entry which is preliminary data.</text>
</comment>
<dbReference type="AlphaFoldDB" id="A0A2N4UW31"/>
<sequence>MTRTIVNSESDAFNSTHKLRKQVLVDSTEGLFAELTSSYDAQFSSTLFADGIIINIIAPTFEQRYDVTYNEKDHLLINAVVTEAKDSSSSRINALSESISFIGNSYVDFSTNNKNDIVATIKSPLDLDIPMGTDHNIDSLDAIYSLIKFVIDERFF</sequence>
<dbReference type="Proteomes" id="UP000234420">
    <property type="component" value="Unassembled WGS sequence"/>
</dbReference>
<reference evidence="1 2" key="1">
    <citation type="journal article" date="2018" name="Syst. Appl. Microbiol.">
        <title>Photobacterium carnosum sp. nov., isolated from spoiled modified atmosphere packaged poultry meat.</title>
        <authorList>
            <person name="Hilgarth M."/>
            <person name="Fuertes S."/>
            <person name="Ehrmann M."/>
            <person name="Vogel R.F."/>
        </authorList>
    </citation>
    <scope>NUCLEOTIDE SEQUENCE [LARGE SCALE GENOMIC DNA]</scope>
    <source>
        <strain evidence="1 2">TMW 2.2021</strain>
    </source>
</reference>
<evidence type="ECO:0000313" key="1">
    <source>
        <dbReference type="EMBL" id="PLC59234.1"/>
    </source>
</evidence>
<protein>
    <submittedName>
        <fullName evidence="1">Uncharacterized protein</fullName>
    </submittedName>
</protein>
<proteinExistence type="predicted"/>
<evidence type="ECO:0000313" key="2">
    <source>
        <dbReference type="Proteomes" id="UP000234420"/>
    </source>
</evidence>
<gene>
    <name evidence="1" type="ORF">CIK00_02920</name>
</gene>